<reference evidence="7" key="1">
    <citation type="journal article" date="2014" name="Nat. Commun.">
        <title>The rainbow trout genome provides novel insights into evolution after whole-genome duplication in vertebrates.</title>
        <authorList>
            <person name="Berthelot C."/>
            <person name="Brunet F."/>
            <person name="Chalopin D."/>
            <person name="Juanchich A."/>
            <person name="Bernard M."/>
            <person name="Noel B."/>
            <person name="Bento P."/>
            <person name="Da Silva C."/>
            <person name="Labadie K."/>
            <person name="Alberti A."/>
            <person name="Aury J.M."/>
            <person name="Louis A."/>
            <person name="Dehais P."/>
            <person name="Bardou P."/>
            <person name="Montfort J."/>
            <person name="Klopp C."/>
            <person name="Cabau C."/>
            <person name="Gaspin C."/>
            <person name="Thorgaard G.H."/>
            <person name="Boussaha M."/>
            <person name="Quillet E."/>
            <person name="Guyomard R."/>
            <person name="Galiana D."/>
            <person name="Bobe J."/>
            <person name="Volff J.N."/>
            <person name="Genet C."/>
            <person name="Wincker P."/>
            <person name="Jaillon O."/>
            <person name="Roest Crollius H."/>
            <person name="Guiguen Y."/>
        </authorList>
    </citation>
    <scope>NUCLEOTIDE SEQUENCE [LARGE SCALE GENOMIC DNA]</scope>
</reference>
<dbReference type="PaxDb" id="8022-A0A060WWS7"/>
<dbReference type="InterPro" id="IPR036179">
    <property type="entry name" value="Ig-like_dom_sf"/>
</dbReference>
<feature type="domain" description="Ig-like" evidence="6">
    <location>
        <begin position="106"/>
        <end position="186"/>
    </location>
</feature>
<gene>
    <name evidence="7" type="ORF">GSONMT00016924001</name>
</gene>
<comment type="subcellular location">
    <subcellularLocation>
        <location evidence="1">Membrane</location>
    </subcellularLocation>
</comment>
<evidence type="ECO:0000256" key="1">
    <source>
        <dbReference type="ARBA" id="ARBA00004370"/>
    </source>
</evidence>
<feature type="transmembrane region" description="Helical" evidence="5">
    <location>
        <begin position="238"/>
        <end position="263"/>
    </location>
</feature>
<evidence type="ECO:0000256" key="4">
    <source>
        <dbReference type="ARBA" id="ARBA00023180"/>
    </source>
</evidence>
<dbReference type="InterPro" id="IPR007110">
    <property type="entry name" value="Ig-like_dom"/>
</dbReference>
<evidence type="ECO:0000313" key="7">
    <source>
        <dbReference type="EMBL" id="CDQ71457.1"/>
    </source>
</evidence>
<dbReference type="Gene3D" id="2.60.40.10">
    <property type="entry name" value="Immunoglobulins"/>
    <property type="match status" value="2"/>
</dbReference>
<dbReference type="GO" id="GO:0016020">
    <property type="term" value="C:membrane"/>
    <property type="evidence" value="ECO:0007669"/>
    <property type="project" value="UniProtKB-SubCell"/>
</dbReference>
<evidence type="ECO:0000313" key="8">
    <source>
        <dbReference type="Proteomes" id="UP000193380"/>
    </source>
</evidence>
<dbReference type="Proteomes" id="UP000193380">
    <property type="component" value="Unassembled WGS sequence"/>
</dbReference>
<name>A0A060WWS7_ONCMY</name>
<keyword evidence="4" id="KW-0325">Glycoprotein</keyword>
<evidence type="ECO:0000259" key="6">
    <source>
        <dbReference type="PROSITE" id="PS50835"/>
    </source>
</evidence>
<organism evidence="7 8">
    <name type="scientific">Oncorhynchus mykiss</name>
    <name type="common">Rainbow trout</name>
    <name type="synonym">Salmo gairdneri</name>
    <dbReference type="NCBI Taxonomy" id="8022"/>
    <lineage>
        <taxon>Eukaryota</taxon>
        <taxon>Metazoa</taxon>
        <taxon>Chordata</taxon>
        <taxon>Craniata</taxon>
        <taxon>Vertebrata</taxon>
        <taxon>Euteleostomi</taxon>
        <taxon>Actinopterygii</taxon>
        <taxon>Neopterygii</taxon>
        <taxon>Teleostei</taxon>
        <taxon>Protacanthopterygii</taxon>
        <taxon>Salmoniformes</taxon>
        <taxon>Salmonidae</taxon>
        <taxon>Salmoninae</taxon>
        <taxon>Oncorhynchus</taxon>
    </lineage>
</organism>
<evidence type="ECO:0000256" key="5">
    <source>
        <dbReference type="SAM" id="Phobius"/>
    </source>
</evidence>
<proteinExistence type="predicted"/>
<keyword evidence="5" id="KW-1133">Transmembrane helix</keyword>
<keyword evidence="3 5" id="KW-0472">Membrane</keyword>
<dbReference type="STRING" id="8022.A0A060WWS7"/>
<dbReference type="PANTHER" id="PTHR12080">
    <property type="entry name" value="SIGNALING LYMPHOCYTIC ACTIVATION MOLECULE"/>
    <property type="match status" value="1"/>
</dbReference>
<keyword evidence="2" id="KW-0732">Signal</keyword>
<evidence type="ECO:0000256" key="3">
    <source>
        <dbReference type="ARBA" id="ARBA00023136"/>
    </source>
</evidence>
<evidence type="ECO:0000256" key="2">
    <source>
        <dbReference type="ARBA" id="ARBA00022729"/>
    </source>
</evidence>
<keyword evidence="5" id="KW-0812">Transmembrane</keyword>
<reference evidence="7" key="2">
    <citation type="submission" date="2014-03" db="EMBL/GenBank/DDBJ databases">
        <authorList>
            <person name="Genoscope - CEA"/>
        </authorList>
    </citation>
    <scope>NUCLEOTIDE SEQUENCE</scope>
</reference>
<dbReference type="PANTHER" id="PTHR12080:SF111">
    <property type="entry name" value="IMMUNOGLOBULIN V-SET DOMAIN-CONTAINING PROTEIN"/>
    <property type="match status" value="1"/>
</dbReference>
<dbReference type="PROSITE" id="PS50835">
    <property type="entry name" value="IG_LIKE"/>
    <property type="match status" value="1"/>
</dbReference>
<protein>
    <recommendedName>
        <fullName evidence="6">Ig-like domain-containing protein</fullName>
    </recommendedName>
</protein>
<accession>A0A060WWS7</accession>
<dbReference type="AlphaFoldDB" id="A0A060WWS7"/>
<sequence>MKPRCNLNRSCYAALGGTVYLQLVTDARAYEITLKKDYSIRIFRMKDNEVIIHDSITARSHFFISNGTFMINNTERTDLAQYVIVTFDKNGTSLGTRGLQLLIEAPVSPAKLSSECLSNGEVRVSCSSEGDGPQYSWTLDGQPLRDTEASPGDKTDTITLKKGQSGDLTCTVKNNINSVTTSERISHCPALIYINCTKPNKTKTAEWVISAGNTLCAKPTPVATTTGTEASTSRTTTVIIWMVAGSLAAVVIVIVMVLAVYCVQKKNKPSKTPANDDSQVVEYADVRILKKQMRQKEREASIEVEYGQFKTLQGPRRKVDTPDTPEEEDCVYARVQKGQEARYCLDSI</sequence>
<dbReference type="SUPFAM" id="SSF48726">
    <property type="entry name" value="Immunoglobulin"/>
    <property type="match status" value="1"/>
</dbReference>
<dbReference type="InterPro" id="IPR015631">
    <property type="entry name" value="CD2/SLAM_rcpt"/>
</dbReference>
<dbReference type="EMBL" id="FR904770">
    <property type="protein sequence ID" value="CDQ71457.1"/>
    <property type="molecule type" value="Genomic_DNA"/>
</dbReference>
<dbReference type="InterPro" id="IPR013783">
    <property type="entry name" value="Ig-like_fold"/>
</dbReference>